<keyword evidence="1" id="KW-0812">Transmembrane</keyword>
<dbReference type="OrthoDB" id="4159154at2759"/>
<feature type="transmembrane region" description="Helical" evidence="1">
    <location>
        <begin position="226"/>
        <end position="249"/>
    </location>
</feature>
<dbReference type="GO" id="GO:0005886">
    <property type="term" value="C:plasma membrane"/>
    <property type="evidence" value="ECO:0007669"/>
    <property type="project" value="InterPro"/>
</dbReference>
<sequence>MLDLKSLFPTVTAFIAFILTLLCLFAGTQRNFLQDVELLTLYTPAGTAGTADSGAHDFYSIHVLSYCQGTLVTLDPGTEVTRNMTECSNRTILSSFDPTQAWPKEITSSQDLGWPRVISDDFHAFRMTSQVMAVMYCIGVGAMGAVILVRVWTTLSPRAGQGLFEFSFFMVSYRDTDTRSCGVTPYINSGLCISSVQVHFPVQRGAFRISDFPRTRQTADITINQLGSFSISIASIIATVIAFEFVALINAHGKGSNVSAHYGERFLGMSWAAVGLLLAGSVSCFLNVFIHKRAAHAPAPVSKDIEG</sequence>
<protein>
    <submittedName>
        <fullName evidence="2">Uncharacterized protein</fullName>
    </submittedName>
</protein>
<dbReference type="GO" id="GO:0051285">
    <property type="term" value="C:cell cortex of cell tip"/>
    <property type="evidence" value="ECO:0007669"/>
    <property type="project" value="TreeGrafter"/>
</dbReference>
<keyword evidence="1" id="KW-1133">Transmembrane helix</keyword>
<dbReference type="Proteomes" id="UP001154252">
    <property type="component" value="Unassembled WGS sequence"/>
</dbReference>
<dbReference type="InterPro" id="IPR052413">
    <property type="entry name" value="SUR7_domain"/>
</dbReference>
<keyword evidence="1" id="KW-0472">Membrane</keyword>
<dbReference type="EMBL" id="CAJVRC010000843">
    <property type="protein sequence ID" value="CAG8890824.1"/>
    <property type="molecule type" value="Genomic_DNA"/>
</dbReference>
<evidence type="ECO:0000256" key="1">
    <source>
        <dbReference type="SAM" id="Phobius"/>
    </source>
</evidence>
<feature type="transmembrane region" description="Helical" evidence="1">
    <location>
        <begin position="133"/>
        <end position="152"/>
    </location>
</feature>
<dbReference type="Pfam" id="PF06687">
    <property type="entry name" value="SUR7"/>
    <property type="match status" value="1"/>
</dbReference>
<dbReference type="InterPro" id="IPR009571">
    <property type="entry name" value="SUR7/Rim9-like_fungi"/>
</dbReference>
<dbReference type="GO" id="GO:0031505">
    <property type="term" value="P:fungal-type cell wall organization"/>
    <property type="evidence" value="ECO:0007669"/>
    <property type="project" value="TreeGrafter"/>
</dbReference>
<evidence type="ECO:0000313" key="3">
    <source>
        <dbReference type="Proteomes" id="UP001154252"/>
    </source>
</evidence>
<dbReference type="AlphaFoldDB" id="A0A9W4KAC0"/>
<feature type="transmembrane region" description="Helical" evidence="1">
    <location>
        <begin position="269"/>
        <end position="290"/>
    </location>
</feature>
<organism evidence="2 3">
    <name type="scientific">Penicillium egyptiacum</name>
    <dbReference type="NCBI Taxonomy" id="1303716"/>
    <lineage>
        <taxon>Eukaryota</taxon>
        <taxon>Fungi</taxon>
        <taxon>Dikarya</taxon>
        <taxon>Ascomycota</taxon>
        <taxon>Pezizomycotina</taxon>
        <taxon>Eurotiomycetes</taxon>
        <taxon>Eurotiomycetidae</taxon>
        <taxon>Eurotiales</taxon>
        <taxon>Aspergillaceae</taxon>
        <taxon>Penicillium</taxon>
    </lineage>
</organism>
<dbReference type="PANTHER" id="PTHR28019:SF7">
    <property type="entry name" value="SUR7 PROTEIN"/>
    <property type="match status" value="1"/>
</dbReference>
<accession>A0A9W4KAC0</accession>
<feature type="transmembrane region" description="Helical" evidence="1">
    <location>
        <begin position="7"/>
        <end position="27"/>
    </location>
</feature>
<name>A0A9W4KAC0_9EURO</name>
<reference evidence="2" key="1">
    <citation type="submission" date="2021-07" db="EMBL/GenBank/DDBJ databases">
        <authorList>
            <person name="Branca A.L. A."/>
        </authorList>
    </citation>
    <scope>NUCLEOTIDE SEQUENCE</scope>
</reference>
<proteinExistence type="predicted"/>
<dbReference type="PANTHER" id="PTHR28019">
    <property type="entry name" value="CELL MEMBRANE PROTEIN YLR413W-RELATED"/>
    <property type="match status" value="1"/>
</dbReference>
<keyword evidence="3" id="KW-1185">Reference proteome</keyword>
<comment type="caution">
    <text evidence="2">The sequence shown here is derived from an EMBL/GenBank/DDBJ whole genome shotgun (WGS) entry which is preliminary data.</text>
</comment>
<evidence type="ECO:0000313" key="2">
    <source>
        <dbReference type="EMBL" id="CAG8890824.1"/>
    </source>
</evidence>
<gene>
    <name evidence="2" type="ORF">PEGY_LOCUS2512</name>
</gene>